<dbReference type="SUPFAM" id="SSF50118">
    <property type="entry name" value="Cell growth inhibitor/plasmid maintenance toxic component"/>
    <property type="match status" value="1"/>
</dbReference>
<proteinExistence type="predicted"/>
<dbReference type="InterPro" id="IPR003477">
    <property type="entry name" value="PemK-like"/>
</dbReference>
<accession>A0ABT7VQU2</accession>
<evidence type="ECO:0000313" key="2">
    <source>
        <dbReference type="Proteomes" id="UP001171945"/>
    </source>
</evidence>
<dbReference type="EC" id="3.1.-.-" evidence="1"/>
<evidence type="ECO:0000313" key="1">
    <source>
        <dbReference type="EMBL" id="MDM8562025.1"/>
    </source>
</evidence>
<organism evidence="1 2">
    <name type="scientific">Candidatus Marithioploca araucensis</name>
    <dbReference type="NCBI Taxonomy" id="70273"/>
    <lineage>
        <taxon>Bacteria</taxon>
        <taxon>Pseudomonadati</taxon>
        <taxon>Pseudomonadota</taxon>
        <taxon>Gammaproteobacteria</taxon>
        <taxon>Thiotrichales</taxon>
        <taxon>Thiotrichaceae</taxon>
        <taxon>Candidatus Marithioploca</taxon>
    </lineage>
</organism>
<dbReference type="Gene3D" id="2.30.30.110">
    <property type="match status" value="1"/>
</dbReference>
<dbReference type="Proteomes" id="UP001171945">
    <property type="component" value="Unassembled WGS sequence"/>
</dbReference>
<keyword evidence="1" id="KW-0378">Hydrolase</keyword>
<dbReference type="EMBL" id="JAUCGM010000039">
    <property type="protein sequence ID" value="MDM8562025.1"/>
    <property type="molecule type" value="Genomic_DNA"/>
</dbReference>
<reference evidence="1" key="1">
    <citation type="submission" date="2023-06" db="EMBL/GenBank/DDBJ databases">
        <title>Uncultivated large filamentous bacteria from sulfidic sediments reveal new species and different genomic features in energy metabolism and defense.</title>
        <authorList>
            <person name="Fonseca A."/>
        </authorList>
    </citation>
    <scope>NUCLEOTIDE SEQUENCE</scope>
    <source>
        <strain evidence="1">HSG4</strain>
    </source>
</reference>
<dbReference type="PANTHER" id="PTHR33988:SF2">
    <property type="entry name" value="ENDORIBONUCLEASE MAZF"/>
    <property type="match status" value="1"/>
</dbReference>
<keyword evidence="2" id="KW-1185">Reference proteome</keyword>
<dbReference type="PANTHER" id="PTHR33988">
    <property type="entry name" value="ENDORIBONUCLEASE MAZF-RELATED"/>
    <property type="match status" value="1"/>
</dbReference>
<comment type="caution">
    <text evidence="1">The sequence shown here is derived from an EMBL/GenBank/DDBJ whole genome shotgun (WGS) entry which is preliminary data.</text>
</comment>
<dbReference type="InterPro" id="IPR011067">
    <property type="entry name" value="Plasmid_toxin/cell-grow_inhib"/>
</dbReference>
<sequence>MSLLPLRYEIYLADLNPTIGGEIQKTRPVVVVSQNEMNRYMETIVVCPLTTTIHPTWRCRLQISCAGVDAEIVVDQIRAISKQRLIRKIDQLSEEYAAQLRNIITEMYGE</sequence>
<protein>
    <submittedName>
        <fullName evidence="1">Type II toxin-antitoxin system PemK/MazF family toxin</fullName>
        <ecNumber evidence="1">3.1.-.-</ecNumber>
    </submittedName>
</protein>
<dbReference type="GO" id="GO:0016787">
    <property type="term" value="F:hydrolase activity"/>
    <property type="evidence" value="ECO:0007669"/>
    <property type="project" value="UniProtKB-KW"/>
</dbReference>
<name>A0ABT7VQU2_9GAMM</name>
<dbReference type="Pfam" id="PF02452">
    <property type="entry name" value="PemK_toxin"/>
    <property type="match status" value="1"/>
</dbReference>
<gene>
    <name evidence="1" type="ORF">QUF54_01575</name>
</gene>